<dbReference type="AlphaFoldDB" id="A0A6G7GTW3"/>
<organism evidence="2 3">
    <name type="scientific">Kuenenia stuttgartiensis</name>
    <dbReference type="NCBI Taxonomy" id="174633"/>
    <lineage>
        <taxon>Bacteria</taxon>
        <taxon>Pseudomonadati</taxon>
        <taxon>Planctomycetota</taxon>
        <taxon>Candidatus Brocadiia</taxon>
        <taxon>Candidatus Brocadiales</taxon>
        <taxon>Candidatus Brocadiaceae</taxon>
        <taxon>Candidatus Kuenenia</taxon>
    </lineage>
</organism>
<dbReference type="Proteomes" id="UP000501926">
    <property type="component" value="Chromosome"/>
</dbReference>
<dbReference type="PANTHER" id="PTHR34614:SF2">
    <property type="entry name" value="TRANSPOSASE IS4-LIKE DOMAIN-CONTAINING PROTEIN"/>
    <property type="match status" value="1"/>
</dbReference>
<dbReference type="InterPro" id="IPR002559">
    <property type="entry name" value="Transposase_11"/>
</dbReference>
<dbReference type="RefSeq" id="WP_164995195.1">
    <property type="nucleotide sequence ID" value="NZ_CP049055.1"/>
</dbReference>
<dbReference type="GO" id="GO:0003677">
    <property type="term" value="F:DNA binding"/>
    <property type="evidence" value="ECO:0007669"/>
    <property type="project" value="InterPro"/>
</dbReference>
<dbReference type="GO" id="GO:0004803">
    <property type="term" value="F:transposase activity"/>
    <property type="evidence" value="ECO:0007669"/>
    <property type="project" value="InterPro"/>
</dbReference>
<dbReference type="InterPro" id="IPR012337">
    <property type="entry name" value="RNaseH-like_sf"/>
</dbReference>
<proteinExistence type="predicted"/>
<accession>A0A6G7GTW3</accession>
<dbReference type="NCBIfam" id="NF033559">
    <property type="entry name" value="transpos_IS1634"/>
    <property type="match status" value="1"/>
</dbReference>
<reference evidence="2 3" key="1">
    <citation type="submission" date="2020-02" db="EMBL/GenBank/DDBJ databases">
        <title>Newly sequenced genome of strain CSTR1 showed variability in Candidatus Kuenenia stuttgartiensis genomes.</title>
        <authorList>
            <person name="Ding C."/>
            <person name="Adrian L."/>
        </authorList>
    </citation>
    <scope>NUCLEOTIDE SEQUENCE [LARGE SCALE GENOMIC DNA]</scope>
    <source>
        <strain evidence="2 3">CSTR1</strain>
    </source>
</reference>
<evidence type="ECO:0000313" key="3">
    <source>
        <dbReference type="Proteomes" id="UP000501926"/>
    </source>
</evidence>
<dbReference type="SUPFAM" id="SSF53098">
    <property type="entry name" value="Ribonuclease H-like"/>
    <property type="match status" value="1"/>
</dbReference>
<dbReference type="InterPro" id="IPR047654">
    <property type="entry name" value="IS1634_transpos"/>
</dbReference>
<evidence type="ECO:0000313" key="2">
    <source>
        <dbReference type="EMBL" id="QII12794.1"/>
    </source>
</evidence>
<gene>
    <name evidence="2" type="ORF">KsCSTR_34150</name>
</gene>
<sequence>MFIREKIKKVNGGKSYIQHQLIESIRTPSGPRQQIVLNLGQLSLPEEKWKTLANCIEGFLANQKTLFPQDPEIEAKARHYASQIRQERLDRAQERITGGESAGEEPAQYEHVNINSLITNDAKTVGAEHVAISQMNEYGFDKILQGLDFTDDQIAYSKMLIVGRMVHPGSERDTVRWLSETSGAGELLDSGVKLYDKALHRAAVLLWENHAAIEQELSKRAREIFSLKETVILYDLTNTYFEGSKRGSKVARRYKSKESRNDCPLITLSLTVDEEGFPKQSKVFEGNVSEPGTLKDILDGLKKEDGMFSNDRTIVMDAGIATEENIALIRKNGYKYVVVSRKKSFEDTFWPETDEEKIMLSDGKTTLGMKLVRTEEEAFLLCHSEAKEAKEAKEKSILSLKEQRFEEALSAIKEGLEKPKRQKKYDTIIERIGRLKERYKVGNLYTIKVEQTDGKATDIKFKKNAQAQAKEEAIGTYVLRTNRLDLSGEEISKLHRSLSTVEESFKTMKGNLGLRPNFHHTDTPTIAHVHVTVLAYHILAGILKKLRTAGVHYNWNTIRNILATHIRVTTTMNTKDGCVIDVRTCTAPTEKQHTIYNKLQPKSCKRFSQCENQYFPLPRLAKSDNRYPFFSNCGSAIVLL</sequence>
<feature type="domain" description="Transposase IS4-like" evidence="1">
    <location>
        <begin position="229"/>
        <end position="536"/>
    </location>
</feature>
<protein>
    <recommendedName>
        <fullName evidence="1">Transposase IS4-like domain-containing protein</fullName>
    </recommendedName>
</protein>
<dbReference type="Pfam" id="PF01609">
    <property type="entry name" value="DDE_Tnp_1"/>
    <property type="match status" value="1"/>
</dbReference>
<evidence type="ECO:0000259" key="1">
    <source>
        <dbReference type="Pfam" id="PF01609"/>
    </source>
</evidence>
<dbReference type="EMBL" id="CP049055">
    <property type="protein sequence ID" value="QII12794.1"/>
    <property type="molecule type" value="Genomic_DNA"/>
</dbReference>
<dbReference type="PANTHER" id="PTHR34614">
    <property type="match status" value="1"/>
</dbReference>
<name>A0A6G7GTW3_KUEST</name>
<dbReference type="GO" id="GO:0006313">
    <property type="term" value="P:DNA transposition"/>
    <property type="evidence" value="ECO:0007669"/>
    <property type="project" value="InterPro"/>
</dbReference>